<comment type="caution">
    <text evidence="2">The sequence shown here is derived from an EMBL/GenBank/DDBJ whole genome shotgun (WGS) entry which is preliminary data.</text>
</comment>
<evidence type="ECO:0000256" key="1">
    <source>
        <dbReference type="SAM" id="MobiDB-lite"/>
    </source>
</evidence>
<evidence type="ECO:0000313" key="2">
    <source>
        <dbReference type="EMBL" id="OLZ52476.1"/>
    </source>
</evidence>
<accession>A0A1R0KV83</accession>
<feature type="compositionally biased region" description="Low complexity" evidence="1">
    <location>
        <begin position="55"/>
        <end position="67"/>
    </location>
</feature>
<dbReference type="RefSeq" id="WP_076160627.1">
    <property type="nucleotide sequence ID" value="NZ_JBEZVB010000128.1"/>
</dbReference>
<sequence length="74" mass="8169">MVEVPLLPLRWSPPRRIQVGQKPGLVLQMEHEDLVHDLALAYPLWFHGIDRLAPTSARPSPAGSSPDSPSPSPR</sequence>
<organism evidence="2 3">
    <name type="scientific">Amycolatopsis coloradensis</name>
    <dbReference type="NCBI Taxonomy" id="76021"/>
    <lineage>
        <taxon>Bacteria</taxon>
        <taxon>Bacillati</taxon>
        <taxon>Actinomycetota</taxon>
        <taxon>Actinomycetes</taxon>
        <taxon>Pseudonocardiales</taxon>
        <taxon>Pseudonocardiaceae</taxon>
        <taxon>Amycolatopsis</taxon>
    </lineage>
</organism>
<gene>
    <name evidence="2" type="ORF">BS329_14275</name>
</gene>
<proteinExistence type="predicted"/>
<name>A0A1R0KV83_9PSEU</name>
<protein>
    <submittedName>
        <fullName evidence="2">Uncharacterized protein</fullName>
    </submittedName>
</protein>
<evidence type="ECO:0000313" key="3">
    <source>
        <dbReference type="Proteomes" id="UP000187486"/>
    </source>
</evidence>
<dbReference type="EMBL" id="MQUQ01000006">
    <property type="protein sequence ID" value="OLZ52476.1"/>
    <property type="molecule type" value="Genomic_DNA"/>
</dbReference>
<dbReference type="STRING" id="76021.BS329_14275"/>
<keyword evidence="3" id="KW-1185">Reference proteome</keyword>
<reference evidence="2 3" key="1">
    <citation type="submission" date="2016-01" db="EMBL/GenBank/DDBJ databases">
        <title>Amycolatopsis coloradensis genome sequencing and assembly.</title>
        <authorList>
            <person name="Mayilraj S."/>
        </authorList>
    </citation>
    <scope>NUCLEOTIDE SEQUENCE [LARGE SCALE GENOMIC DNA]</scope>
    <source>
        <strain evidence="2 3">DSM 44225</strain>
    </source>
</reference>
<dbReference type="Proteomes" id="UP000187486">
    <property type="component" value="Unassembled WGS sequence"/>
</dbReference>
<feature type="region of interest" description="Disordered" evidence="1">
    <location>
        <begin position="55"/>
        <end position="74"/>
    </location>
</feature>
<dbReference type="AlphaFoldDB" id="A0A1R0KV83"/>